<evidence type="ECO:0000256" key="6">
    <source>
        <dbReference type="PROSITE-ProRule" id="PRU00221"/>
    </source>
</evidence>
<dbReference type="STRING" id="1353952.A0A165GPZ7"/>
<feature type="compositionally biased region" description="Polar residues" evidence="7">
    <location>
        <begin position="28"/>
        <end position="51"/>
    </location>
</feature>
<keyword evidence="2 6" id="KW-0853">WD repeat</keyword>
<evidence type="ECO:0000313" key="8">
    <source>
        <dbReference type="EMBL" id="KZT58331.1"/>
    </source>
</evidence>
<dbReference type="InterPro" id="IPR001680">
    <property type="entry name" value="WD40_rpt"/>
</dbReference>
<evidence type="ECO:0000256" key="7">
    <source>
        <dbReference type="SAM" id="MobiDB-lite"/>
    </source>
</evidence>
<dbReference type="OrthoDB" id="7318948at2759"/>
<dbReference type="PANTHER" id="PTHR10253">
    <property type="entry name" value="POLYCOMB PROTEIN"/>
    <property type="match status" value="1"/>
</dbReference>
<dbReference type="SUPFAM" id="SSF50978">
    <property type="entry name" value="WD40 repeat-like"/>
    <property type="match status" value="1"/>
</dbReference>
<evidence type="ECO:0000256" key="1">
    <source>
        <dbReference type="ARBA" id="ARBA00008075"/>
    </source>
</evidence>
<feature type="region of interest" description="Disordered" evidence="7">
    <location>
        <begin position="1"/>
        <end position="73"/>
    </location>
</feature>
<gene>
    <name evidence="8" type="ORF">CALCODRAFT_242640</name>
</gene>
<dbReference type="Proteomes" id="UP000076842">
    <property type="component" value="Unassembled WGS sequence"/>
</dbReference>
<evidence type="ECO:0000313" key="9">
    <source>
        <dbReference type="Proteomes" id="UP000076842"/>
    </source>
</evidence>
<protein>
    <submittedName>
        <fullName evidence="8">WD40 repeat-like protein</fullName>
    </submittedName>
</protein>
<keyword evidence="5" id="KW-0804">Transcription</keyword>
<evidence type="ECO:0000256" key="5">
    <source>
        <dbReference type="ARBA" id="ARBA00023163"/>
    </source>
</evidence>
<proteinExistence type="inferred from homology"/>
<dbReference type="PROSITE" id="PS50294">
    <property type="entry name" value="WD_REPEATS_REGION"/>
    <property type="match status" value="1"/>
</dbReference>
<evidence type="ECO:0000256" key="3">
    <source>
        <dbReference type="ARBA" id="ARBA00022737"/>
    </source>
</evidence>
<dbReference type="InterPro" id="IPR036322">
    <property type="entry name" value="WD40_repeat_dom_sf"/>
</dbReference>
<keyword evidence="4" id="KW-0805">Transcription regulation</keyword>
<organism evidence="8 9">
    <name type="scientific">Calocera cornea HHB12733</name>
    <dbReference type="NCBI Taxonomy" id="1353952"/>
    <lineage>
        <taxon>Eukaryota</taxon>
        <taxon>Fungi</taxon>
        <taxon>Dikarya</taxon>
        <taxon>Basidiomycota</taxon>
        <taxon>Agaricomycotina</taxon>
        <taxon>Dacrymycetes</taxon>
        <taxon>Dacrymycetales</taxon>
        <taxon>Dacrymycetaceae</taxon>
        <taxon>Calocera</taxon>
    </lineage>
</organism>
<dbReference type="InterPro" id="IPR015943">
    <property type="entry name" value="WD40/YVTN_repeat-like_dom_sf"/>
</dbReference>
<feature type="repeat" description="WD" evidence="6">
    <location>
        <begin position="314"/>
        <end position="345"/>
    </location>
</feature>
<keyword evidence="9" id="KW-1185">Reference proteome</keyword>
<name>A0A165GPZ7_9BASI</name>
<dbReference type="InterPro" id="IPR051243">
    <property type="entry name" value="PcG_WD-repeat"/>
</dbReference>
<sequence>MSGPEKPSIDRKSTGTPLARKFADLRVVSSSDVPTLGTNGTRNGSTKSSSGLRRAPDGAANDKGEKRENWFSAPNSEHPYELVTIVTSPPHTKPHTWHHAAYFPWGIGTNPAFARGRLPALRKAWEDKQRKYSQVVAICGGDEVRLFRTTVSTPYKLLTCIKLDQVDGEGKRADLDDGRPYVLGDRARALTWAVDPSDLSILLCFGGSARLIYVWDVDAEKYRSCIRGHGQTIMHLTTHPVYPYIIASSSRDRSTRIYDLTLQQSFQITYAPLPDGMPNRGNFPMGGLPVTKKGEEGVEGEGPGKCIAVVGWYVKGHRDAIVGADFHPTLPLLATCGLDHAVRIWALPKLPIPKDKPWEMAAVSDPLFGTRLLHSSPLDSIFWITDDILISKSWDEMDDREGVVVIWQWTELDRFFPPNPSGTGRTEIYWEPNREPFQVRTWDVDNSSESIHLCQSAANHVERTLSGDREVQRPANGQRRHAAGTVSRYAAGAIYPTCNTPQHPLGFGPRDDTQSTYRPGPPPGMGRYIARRLVDARKPINGVETQARR</sequence>
<dbReference type="SMART" id="SM00320">
    <property type="entry name" value="WD40"/>
    <property type="match status" value="2"/>
</dbReference>
<comment type="similarity">
    <text evidence="1">Belongs to the WD repeat ESC family.</text>
</comment>
<dbReference type="PROSITE" id="PS50082">
    <property type="entry name" value="WD_REPEATS_2"/>
    <property type="match status" value="1"/>
</dbReference>
<accession>A0A165GPZ7</accession>
<reference evidence="8 9" key="1">
    <citation type="journal article" date="2016" name="Mol. Biol. Evol.">
        <title>Comparative Genomics of Early-Diverging Mushroom-Forming Fungi Provides Insights into the Origins of Lignocellulose Decay Capabilities.</title>
        <authorList>
            <person name="Nagy L.G."/>
            <person name="Riley R."/>
            <person name="Tritt A."/>
            <person name="Adam C."/>
            <person name="Daum C."/>
            <person name="Floudas D."/>
            <person name="Sun H."/>
            <person name="Yadav J.S."/>
            <person name="Pangilinan J."/>
            <person name="Larsson K.H."/>
            <person name="Matsuura K."/>
            <person name="Barry K."/>
            <person name="Labutti K."/>
            <person name="Kuo R."/>
            <person name="Ohm R.A."/>
            <person name="Bhattacharya S.S."/>
            <person name="Shirouzu T."/>
            <person name="Yoshinaga Y."/>
            <person name="Martin F.M."/>
            <person name="Grigoriev I.V."/>
            <person name="Hibbett D.S."/>
        </authorList>
    </citation>
    <scope>NUCLEOTIDE SEQUENCE [LARGE SCALE GENOMIC DNA]</scope>
    <source>
        <strain evidence="8 9">HHB12733</strain>
    </source>
</reference>
<dbReference type="EMBL" id="KV423952">
    <property type="protein sequence ID" value="KZT58331.1"/>
    <property type="molecule type" value="Genomic_DNA"/>
</dbReference>
<dbReference type="Gene3D" id="2.130.10.10">
    <property type="entry name" value="YVTN repeat-like/Quinoprotein amine dehydrogenase"/>
    <property type="match status" value="1"/>
</dbReference>
<dbReference type="AlphaFoldDB" id="A0A165GPZ7"/>
<feature type="compositionally biased region" description="Basic and acidic residues" evidence="7">
    <location>
        <begin position="54"/>
        <end position="69"/>
    </location>
</feature>
<evidence type="ECO:0000256" key="4">
    <source>
        <dbReference type="ARBA" id="ARBA00023015"/>
    </source>
</evidence>
<keyword evidence="3" id="KW-0677">Repeat</keyword>
<dbReference type="InParanoid" id="A0A165GPZ7"/>
<feature type="region of interest" description="Disordered" evidence="7">
    <location>
        <begin position="501"/>
        <end position="522"/>
    </location>
</feature>
<evidence type="ECO:0000256" key="2">
    <source>
        <dbReference type="ARBA" id="ARBA00022574"/>
    </source>
</evidence>
<dbReference type="Pfam" id="PF00400">
    <property type="entry name" value="WD40"/>
    <property type="match status" value="2"/>
</dbReference>